<sequence length="67" mass="7922">MNSNYKTTEKQNHYLNMLKFYKQKYSTKQKFNSNSNSNTNTNTNTNSNSNLNIDKRGTKRKFSEAFL</sequence>
<feature type="compositionally biased region" description="Low complexity" evidence="1">
    <location>
        <begin position="32"/>
        <end position="50"/>
    </location>
</feature>
<dbReference type="AlphaFoldDB" id="A0A6C0IPX2"/>
<dbReference type="EMBL" id="MN740211">
    <property type="protein sequence ID" value="QHT93927.1"/>
    <property type="molecule type" value="Genomic_DNA"/>
</dbReference>
<proteinExistence type="predicted"/>
<accession>A0A6C0IPX2</accession>
<name>A0A6C0IPX2_9ZZZZ</name>
<protein>
    <submittedName>
        <fullName evidence="2">Uncharacterized protein</fullName>
    </submittedName>
</protein>
<evidence type="ECO:0000313" key="2">
    <source>
        <dbReference type="EMBL" id="QHT93927.1"/>
    </source>
</evidence>
<feature type="region of interest" description="Disordered" evidence="1">
    <location>
        <begin position="28"/>
        <end position="67"/>
    </location>
</feature>
<evidence type="ECO:0000256" key="1">
    <source>
        <dbReference type="SAM" id="MobiDB-lite"/>
    </source>
</evidence>
<reference evidence="2" key="1">
    <citation type="journal article" date="2020" name="Nature">
        <title>Giant virus diversity and host interactions through global metagenomics.</title>
        <authorList>
            <person name="Schulz F."/>
            <person name="Roux S."/>
            <person name="Paez-Espino D."/>
            <person name="Jungbluth S."/>
            <person name="Walsh D.A."/>
            <person name="Denef V.J."/>
            <person name="McMahon K.D."/>
            <person name="Konstantinidis K.T."/>
            <person name="Eloe-Fadrosh E.A."/>
            <person name="Kyrpides N.C."/>
            <person name="Woyke T."/>
        </authorList>
    </citation>
    <scope>NUCLEOTIDE SEQUENCE</scope>
    <source>
        <strain evidence="2">GVMAG-M-3300024258-14</strain>
    </source>
</reference>
<organism evidence="2">
    <name type="scientific">viral metagenome</name>
    <dbReference type="NCBI Taxonomy" id="1070528"/>
    <lineage>
        <taxon>unclassified sequences</taxon>
        <taxon>metagenomes</taxon>
        <taxon>organismal metagenomes</taxon>
    </lineage>
</organism>